<dbReference type="InterPro" id="IPR002514">
    <property type="entry name" value="Transposase_8"/>
</dbReference>
<evidence type="ECO:0000313" key="3">
    <source>
        <dbReference type="EMBL" id="QRP69714.1"/>
    </source>
</evidence>
<feature type="coiled-coil region" evidence="1">
    <location>
        <begin position="82"/>
        <end position="109"/>
    </location>
</feature>
<dbReference type="Proteomes" id="UP000617681">
    <property type="component" value="Chromosome"/>
</dbReference>
<dbReference type="GO" id="GO:0004803">
    <property type="term" value="F:transposase activity"/>
    <property type="evidence" value="ECO:0007669"/>
    <property type="project" value="InterPro"/>
</dbReference>
<reference evidence="2 4" key="1">
    <citation type="submission" date="2020-12" db="EMBL/GenBank/DDBJ databases">
        <title>FDA dAtabase for Regulatory Grade micrObial Sequences (FDA-ARGOS): Supporting development and validation of Infectious Disease Dx tests.</title>
        <authorList>
            <person name="Sproer C."/>
            <person name="Gronow S."/>
            <person name="Severitt S."/>
            <person name="Schroder I."/>
            <person name="Tallon L."/>
            <person name="Sadzewicz L."/>
            <person name="Zhao X."/>
            <person name="Boylan J."/>
            <person name="Ott S."/>
            <person name="Bowen H."/>
            <person name="Vavikolanu K."/>
            <person name="Mehta A."/>
            <person name="Aluvathingal J."/>
            <person name="Nadendla S."/>
            <person name="Lowell S."/>
            <person name="Myers T."/>
            <person name="Yan Y."/>
            <person name="Sichtig H."/>
        </authorList>
    </citation>
    <scope>NUCLEOTIDE SEQUENCE [LARGE SCALE GENOMIC DNA]</scope>
    <source>
        <strain evidence="2 4">FDAARGOS_1053</strain>
        <strain evidence="3">FDAARGOS_1191</strain>
    </source>
</reference>
<sequence length="119" mass="13664">MDTLIPGLLGRGKGSLLSCRVEIFLKEFKRDAVAMYENDPDVSMNQVSKDLGINRATLRYWIDQFGTGKKTAPVAVEKPSDDRNLEDENRRLKKENTRLREERDILVKAAKYFAGETNW</sequence>
<accession>A0A7T4EDU2</accession>
<gene>
    <name evidence="2" type="ORF">I6I10_08405</name>
    <name evidence="3" type="ORF">I6J21_07750</name>
</gene>
<dbReference type="GeneID" id="92760301"/>
<dbReference type="EMBL" id="CP069534">
    <property type="protein sequence ID" value="QRP69714.1"/>
    <property type="molecule type" value="Genomic_DNA"/>
</dbReference>
<dbReference type="Pfam" id="PF01527">
    <property type="entry name" value="HTH_Tnp_1"/>
    <property type="match status" value="1"/>
</dbReference>
<keyword evidence="1" id="KW-0175">Coiled coil</keyword>
<proteinExistence type="predicted"/>
<name>A0A7T4EDU2_9CORY</name>
<evidence type="ECO:0000256" key="1">
    <source>
        <dbReference type="SAM" id="Coils"/>
    </source>
</evidence>
<dbReference type="GO" id="GO:0003677">
    <property type="term" value="F:DNA binding"/>
    <property type="evidence" value="ECO:0007669"/>
    <property type="project" value="InterPro"/>
</dbReference>
<evidence type="ECO:0000313" key="2">
    <source>
        <dbReference type="EMBL" id="QQB45534.1"/>
    </source>
</evidence>
<dbReference type="Proteomes" id="UP000596145">
    <property type="component" value="Chromosome"/>
</dbReference>
<dbReference type="SUPFAM" id="SSF46689">
    <property type="entry name" value="Homeodomain-like"/>
    <property type="match status" value="1"/>
</dbReference>
<organism evidence="2 4">
    <name type="scientific">Corynebacterium glucuronolyticum</name>
    <dbReference type="NCBI Taxonomy" id="39791"/>
    <lineage>
        <taxon>Bacteria</taxon>
        <taxon>Bacillati</taxon>
        <taxon>Actinomycetota</taxon>
        <taxon>Actinomycetes</taxon>
        <taxon>Mycobacteriales</taxon>
        <taxon>Corynebacteriaceae</taxon>
        <taxon>Corynebacterium</taxon>
    </lineage>
</organism>
<dbReference type="InterPro" id="IPR009057">
    <property type="entry name" value="Homeodomain-like_sf"/>
</dbReference>
<evidence type="ECO:0000313" key="4">
    <source>
        <dbReference type="Proteomes" id="UP000596145"/>
    </source>
</evidence>
<protein>
    <submittedName>
        <fullName evidence="2">Transposase</fullName>
    </submittedName>
</protein>
<dbReference type="AlphaFoldDB" id="A0A7T4EDU2"/>
<dbReference type="RefSeq" id="WP_198481402.1">
    <property type="nucleotide sequence ID" value="NZ_CP066007.1"/>
</dbReference>
<dbReference type="Gene3D" id="1.10.10.60">
    <property type="entry name" value="Homeodomain-like"/>
    <property type="match status" value="1"/>
</dbReference>
<dbReference type="GO" id="GO:0006313">
    <property type="term" value="P:DNA transposition"/>
    <property type="evidence" value="ECO:0007669"/>
    <property type="project" value="InterPro"/>
</dbReference>
<dbReference type="EMBL" id="CP066007">
    <property type="protein sequence ID" value="QQB45534.1"/>
    <property type="molecule type" value="Genomic_DNA"/>
</dbReference>